<dbReference type="OrthoDB" id="9834990at2"/>
<protein>
    <submittedName>
        <fullName evidence="1">Uncharacterized protein</fullName>
    </submittedName>
</protein>
<dbReference type="Proteomes" id="UP000007575">
    <property type="component" value="Plasmid P2"/>
</dbReference>
<geneLocation type="plasmid" evidence="1 2">
    <name>P2</name>
</geneLocation>
<reference evidence="1 2" key="1">
    <citation type="journal article" date="2012" name="PLoS ONE">
        <title>Genome sequence and transcriptome analysis of the radioresistant bacterium Deinococcus gobiensis: insights into the extreme environmental adaptations.</title>
        <authorList>
            <person name="Yuan M."/>
            <person name="Chen M."/>
            <person name="Zhang W."/>
            <person name="Lu W."/>
            <person name="Wang J."/>
            <person name="Yang M."/>
            <person name="Zhao P."/>
            <person name="Tang R."/>
            <person name="Li X."/>
            <person name="Hao Y."/>
            <person name="Zhou Z."/>
            <person name="Zhan Y."/>
            <person name="Yu H."/>
            <person name="Teng C."/>
            <person name="Yan Y."/>
            <person name="Ping S."/>
            <person name="Wang Y."/>
            <person name="Lin M."/>
        </authorList>
    </citation>
    <scope>NUCLEOTIDE SEQUENCE [LARGE SCALE GENOMIC DNA]</scope>
    <source>
        <strain evidence="2">DSM 21396 / JCM 16679 / CGMCC 1.7299 / I-0</strain>
        <plasmid evidence="1">P2</plasmid>
    </source>
</reference>
<dbReference type="RefSeq" id="WP_014686398.1">
    <property type="nucleotide sequence ID" value="NC_017791.1"/>
</dbReference>
<proteinExistence type="predicted"/>
<dbReference type="HOGENOM" id="CLU_1591810_0_0_0"/>
<dbReference type="AlphaFoldDB" id="H8H1A4"/>
<dbReference type="PATRIC" id="fig|745776.4.peg.3447"/>
<gene>
    <name evidence="1" type="ordered locus">DGo_PB0032</name>
</gene>
<keyword evidence="2" id="KW-1185">Reference proteome</keyword>
<organism evidence="1 2">
    <name type="scientific">Deinococcus gobiensis (strain DSM 21396 / JCM 16679 / CGMCC 1.7299 / I-0)</name>
    <dbReference type="NCBI Taxonomy" id="745776"/>
    <lineage>
        <taxon>Bacteria</taxon>
        <taxon>Thermotogati</taxon>
        <taxon>Deinococcota</taxon>
        <taxon>Deinococci</taxon>
        <taxon>Deinococcales</taxon>
        <taxon>Deinococcaceae</taxon>
        <taxon>Deinococcus</taxon>
    </lineage>
</organism>
<evidence type="ECO:0000313" key="1">
    <source>
        <dbReference type="EMBL" id="AFD27301.1"/>
    </source>
</evidence>
<dbReference type="KEGG" id="dgo:DGo_PB0032"/>
<name>H8H1A4_DEIGI</name>
<keyword evidence="1" id="KW-0614">Plasmid</keyword>
<sequence>MKKPFPMQVSQTAIPTRTLALEQLRKAAAPGSALLRRLKRLSRLIAHGRVVKLHGHPNRIAAMEHALLTMAQKLVAETPVMQTIGIRDVLDHLTDQPLLVTLCRPDGWPISAYAFRKADADARTILVTCEDGKTRPFEPDALLALFTTTFLLRVRLAAPAEALPQAA</sequence>
<dbReference type="EMBL" id="CP002193">
    <property type="protein sequence ID" value="AFD27301.1"/>
    <property type="molecule type" value="Genomic_DNA"/>
</dbReference>
<evidence type="ECO:0000313" key="2">
    <source>
        <dbReference type="Proteomes" id="UP000007575"/>
    </source>
</evidence>
<accession>H8H1A4</accession>